<name>E8N3V3_ANATU</name>
<keyword evidence="1 2" id="KW-0597">Phosphoprotein</keyword>
<dbReference type="PANTHER" id="PTHR44591">
    <property type="entry name" value="STRESS RESPONSE REGULATOR PROTEIN 1"/>
    <property type="match status" value="1"/>
</dbReference>
<dbReference type="SMART" id="SM00448">
    <property type="entry name" value="REC"/>
    <property type="match status" value="1"/>
</dbReference>
<dbReference type="RefSeq" id="WP_013559507.1">
    <property type="nucleotide sequence ID" value="NC_014960.1"/>
</dbReference>
<organism evidence="4 5">
    <name type="scientific">Anaerolinea thermophila (strain DSM 14523 / JCM 11388 / NBRC 100420 / UNI-1)</name>
    <dbReference type="NCBI Taxonomy" id="926569"/>
    <lineage>
        <taxon>Bacteria</taxon>
        <taxon>Bacillati</taxon>
        <taxon>Chloroflexota</taxon>
        <taxon>Anaerolineae</taxon>
        <taxon>Anaerolineales</taxon>
        <taxon>Anaerolineaceae</taxon>
        <taxon>Anaerolinea</taxon>
    </lineage>
</organism>
<dbReference type="GO" id="GO:0000160">
    <property type="term" value="P:phosphorelay signal transduction system"/>
    <property type="evidence" value="ECO:0007669"/>
    <property type="project" value="InterPro"/>
</dbReference>
<dbReference type="CDD" id="cd17574">
    <property type="entry name" value="REC_OmpR"/>
    <property type="match status" value="1"/>
</dbReference>
<dbReference type="OrthoDB" id="9795133at2"/>
<dbReference type="STRING" id="926569.ANT_10830"/>
<keyword evidence="5" id="KW-1185">Reference proteome</keyword>
<dbReference type="Gene3D" id="3.40.50.2300">
    <property type="match status" value="1"/>
</dbReference>
<dbReference type="AlphaFoldDB" id="E8N3V3"/>
<dbReference type="KEGG" id="atm:ANT_10830"/>
<dbReference type="InParanoid" id="E8N3V3"/>
<evidence type="ECO:0000313" key="4">
    <source>
        <dbReference type="EMBL" id="BAJ63117.1"/>
    </source>
</evidence>
<dbReference type="InterPro" id="IPR050595">
    <property type="entry name" value="Bact_response_regulator"/>
</dbReference>
<protein>
    <submittedName>
        <fullName evidence="4">Two-component response regulator receiver protein</fullName>
    </submittedName>
</protein>
<dbReference type="eggNOG" id="COG0745">
    <property type="taxonomic scope" value="Bacteria"/>
</dbReference>
<accession>E8N3V3</accession>
<dbReference type="InterPro" id="IPR011006">
    <property type="entry name" value="CheY-like_superfamily"/>
</dbReference>
<dbReference type="HOGENOM" id="CLU_000445_114_72_0"/>
<evidence type="ECO:0000256" key="2">
    <source>
        <dbReference type="PROSITE-ProRule" id="PRU00169"/>
    </source>
</evidence>
<feature type="domain" description="Response regulatory" evidence="3">
    <location>
        <begin position="3"/>
        <end position="119"/>
    </location>
</feature>
<dbReference type="eggNOG" id="COG3851">
    <property type="taxonomic scope" value="Bacteria"/>
</dbReference>
<evidence type="ECO:0000259" key="3">
    <source>
        <dbReference type="PROSITE" id="PS50110"/>
    </source>
</evidence>
<dbReference type="PROSITE" id="PS50110">
    <property type="entry name" value="RESPONSE_REGULATORY"/>
    <property type="match status" value="1"/>
</dbReference>
<reference evidence="4 5" key="1">
    <citation type="submission" date="2010-12" db="EMBL/GenBank/DDBJ databases">
        <title>Whole genome sequence of Anaerolinea thermophila UNI-1.</title>
        <authorList>
            <person name="Narita-Yamada S."/>
            <person name="Kishi E."/>
            <person name="Watanabe Y."/>
            <person name="Takasaki K."/>
            <person name="Ankai A."/>
            <person name="Oguchi A."/>
            <person name="Fukui S."/>
            <person name="Takahashi M."/>
            <person name="Yashiro I."/>
            <person name="Hosoyama A."/>
            <person name="Sekiguchi Y."/>
            <person name="Hanada S."/>
            <person name="Fujita N."/>
        </authorList>
    </citation>
    <scope>NUCLEOTIDE SEQUENCE [LARGE SCALE GENOMIC DNA]</scope>
    <source>
        <strain evidence="5">DSM 14523 / JCM 11388 / NBRC 100420 / UNI-1</strain>
    </source>
</reference>
<dbReference type="PANTHER" id="PTHR44591:SF3">
    <property type="entry name" value="RESPONSE REGULATORY DOMAIN-CONTAINING PROTEIN"/>
    <property type="match status" value="1"/>
</dbReference>
<gene>
    <name evidence="4" type="ordered locus">ANT_10830</name>
</gene>
<dbReference type="SUPFAM" id="SSF52172">
    <property type="entry name" value="CheY-like"/>
    <property type="match status" value="1"/>
</dbReference>
<dbReference type="Pfam" id="PF00072">
    <property type="entry name" value="Response_reg"/>
    <property type="match status" value="1"/>
</dbReference>
<dbReference type="Proteomes" id="UP000008922">
    <property type="component" value="Chromosome"/>
</dbReference>
<dbReference type="InterPro" id="IPR001789">
    <property type="entry name" value="Sig_transdc_resp-reg_receiver"/>
</dbReference>
<evidence type="ECO:0000256" key="1">
    <source>
        <dbReference type="ARBA" id="ARBA00022553"/>
    </source>
</evidence>
<evidence type="ECO:0000313" key="5">
    <source>
        <dbReference type="Proteomes" id="UP000008922"/>
    </source>
</evidence>
<proteinExistence type="predicted"/>
<sequence length="363" mass="41647">MTRILVVEDEEMVRANIVDLLEAEGYETQEASDGEQALQLIWQNPPDLILCDVRMPRVDGFTFLARISQEPRLRAIPFIFLTARVEREDQRLGMNLGADDYITKPFTRKDLLTAVQRRLEKHRHIGETAIHHHAHTVEQALKDLPDDLIAPIQYLLALSQSLMSGMELPGHISQMRELGRDVYKKTYQLLNSARQYVLLNRIFRIEKDLEQVQALRNLITFSAHEVMRDIAMSFAQQQDRAADLAIDLEPVSLAMGEEWLVNLLECALGWVFSKSSLGEKIVLEGKNLSANRYEVRLVYTPVHLLVEEYTAEWSAEKTPLSLRLMATIADFHEGSFTFNPGTPHSEMHFSLKSENRERGLFHV</sequence>
<dbReference type="EMBL" id="AP012029">
    <property type="protein sequence ID" value="BAJ63117.1"/>
    <property type="molecule type" value="Genomic_DNA"/>
</dbReference>
<feature type="modified residue" description="4-aspartylphosphate" evidence="2">
    <location>
        <position position="52"/>
    </location>
</feature>